<protein>
    <recommendedName>
        <fullName evidence="8">carboxylesterase</fullName>
        <ecNumber evidence="8">3.1.1.1</ecNumber>
    </recommendedName>
</protein>
<dbReference type="OrthoDB" id="19653at2759"/>
<evidence type="ECO:0000256" key="2">
    <source>
        <dbReference type="ARBA" id="ARBA00005964"/>
    </source>
</evidence>
<dbReference type="Pfam" id="PF00135">
    <property type="entry name" value="COesterase"/>
    <property type="match status" value="1"/>
</dbReference>
<dbReference type="Proteomes" id="UP000037069">
    <property type="component" value="Unassembled WGS sequence"/>
</dbReference>
<evidence type="ECO:0000313" key="10">
    <source>
        <dbReference type="EMBL" id="KNC21240.1"/>
    </source>
</evidence>
<dbReference type="PANTHER" id="PTHR43142">
    <property type="entry name" value="CARBOXYLIC ESTER HYDROLASE"/>
    <property type="match status" value="1"/>
</dbReference>
<dbReference type="AlphaFoldDB" id="A0A0L0BM88"/>
<reference evidence="10 11" key="1">
    <citation type="journal article" date="2015" name="Nat. Commun.">
        <title>Lucilia cuprina genome unlocks parasitic fly biology to underpin future interventions.</title>
        <authorList>
            <person name="Anstead C.A."/>
            <person name="Korhonen P.K."/>
            <person name="Young N.D."/>
            <person name="Hall R.S."/>
            <person name="Jex A.R."/>
            <person name="Murali S.C."/>
            <person name="Hughes D.S."/>
            <person name="Lee S.F."/>
            <person name="Perry T."/>
            <person name="Stroehlein A.J."/>
            <person name="Ansell B.R."/>
            <person name="Breugelmans B."/>
            <person name="Hofmann A."/>
            <person name="Qu J."/>
            <person name="Dugan S."/>
            <person name="Lee S.L."/>
            <person name="Chao H."/>
            <person name="Dinh H."/>
            <person name="Han Y."/>
            <person name="Doddapaneni H.V."/>
            <person name="Worley K.C."/>
            <person name="Muzny D.M."/>
            <person name="Ioannidis P."/>
            <person name="Waterhouse R.M."/>
            <person name="Zdobnov E.M."/>
            <person name="James P.J."/>
            <person name="Bagnall N.H."/>
            <person name="Kotze A.C."/>
            <person name="Gibbs R.A."/>
            <person name="Richards S."/>
            <person name="Batterham P."/>
            <person name="Gasser R.B."/>
        </authorList>
    </citation>
    <scope>NUCLEOTIDE SEQUENCE [LARGE SCALE GENOMIC DNA]</scope>
    <source>
        <strain evidence="10 11">LS</strain>
        <tissue evidence="10">Full body</tissue>
    </source>
</reference>
<evidence type="ECO:0000256" key="7">
    <source>
        <dbReference type="ARBA" id="ARBA00023180"/>
    </source>
</evidence>
<dbReference type="PROSITE" id="PS00941">
    <property type="entry name" value="CARBOXYLESTERASE_B_2"/>
    <property type="match status" value="1"/>
</dbReference>
<keyword evidence="11" id="KW-1185">Reference proteome</keyword>
<dbReference type="EC" id="3.1.1.1" evidence="8"/>
<dbReference type="GO" id="GO:0106435">
    <property type="term" value="F:carboxylesterase activity"/>
    <property type="evidence" value="ECO:0007669"/>
    <property type="project" value="UniProtKB-EC"/>
</dbReference>
<keyword evidence="6" id="KW-1015">Disulfide bond</keyword>
<keyword evidence="3" id="KW-0719">Serine esterase</keyword>
<dbReference type="GO" id="GO:0005576">
    <property type="term" value="C:extracellular region"/>
    <property type="evidence" value="ECO:0007669"/>
    <property type="project" value="UniProtKB-SubCell"/>
</dbReference>
<dbReference type="SUPFAM" id="SSF53474">
    <property type="entry name" value="alpha/beta-Hydrolases"/>
    <property type="match status" value="1"/>
</dbReference>
<accession>A0A0L0BM88</accession>
<dbReference type="EMBL" id="JRES01001644">
    <property type="protein sequence ID" value="KNC21240.1"/>
    <property type="molecule type" value="Genomic_DNA"/>
</dbReference>
<evidence type="ECO:0000259" key="9">
    <source>
        <dbReference type="Pfam" id="PF00135"/>
    </source>
</evidence>
<organism evidence="10 11">
    <name type="scientific">Lucilia cuprina</name>
    <name type="common">Green bottle fly</name>
    <name type="synonym">Australian sheep blowfly</name>
    <dbReference type="NCBI Taxonomy" id="7375"/>
    <lineage>
        <taxon>Eukaryota</taxon>
        <taxon>Metazoa</taxon>
        <taxon>Ecdysozoa</taxon>
        <taxon>Arthropoda</taxon>
        <taxon>Hexapoda</taxon>
        <taxon>Insecta</taxon>
        <taxon>Pterygota</taxon>
        <taxon>Neoptera</taxon>
        <taxon>Endopterygota</taxon>
        <taxon>Diptera</taxon>
        <taxon>Brachycera</taxon>
        <taxon>Muscomorpha</taxon>
        <taxon>Oestroidea</taxon>
        <taxon>Calliphoridae</taxon>
        <taxon>Luciliinae</taxon>
        <taxon>Lucilia</taxon>
    </lineage>
</organism>
<evidence type="ECO:0000256" key="1">
    <source>
        <dbReference type="ARBA" id="ARBA00004613"/>
    </source>
</evidence>
<keyword evidence="5" id="KW-0378">Hydrolase</keyword>
<evidence type="ECO:0000256" key="6">
    <source>
        <dbReference type="ARBA" id="ARBA00023157"/>
    </source>
</evidence>
<sequence>MFKFKEILTEDFKAGLKDFLDYNQKRQRLHYRKIIDMTLKLLFMLIMPLAYTVVSQFLENRFTSTVCSDKAGCMRGRLMRGYNTPLFEAFMGIPYALPPLGELRFSSPKEFPKWENTLNAFEAKPDCIQKNYLLPTYPVSGSEDCLYLNVYRPLHHHNTHKLPVMIYIHGGGWFSGTANPAITGPEYIMDTEQVILVTFSYRLGALGFLSTGDANIPGNFGLKDQLLAMKWVQNNIAAFGGDREKVTLFGQSVGGVSAHMHMLSPQAEGLFQGVIALSGTANVPFAINDKPLEQALRTAELCGIENATNLSTKELLNSLRAIDVDILIRAGDGLKFWSVDHITNYRPVIESSDIKDAFLTRHPEDILRSGDYKPVPFMLGTVPKEGAVRVAAIMESQELKESFNKDFYNILQKFLDFPTHLEGKQLASKMKRIIQEYFKGEEELNDNTRQGFLDLVTERGFHHPYYNAIKNYINTIDTKSYPIYLYSFNYSGPYSYSTLYTGGLSSLDYGVVHCDDLIYLFRSPLLFPDFPKDSRHAKALQLFVGNFVHFAKYREPRSSPPLKRCNKSTFQRRPDTICDYQLFENGNLESSTNILKTDNKFNVERMKFWDDILRE</sequence>
<evidence type="ECO:0000313" key="11">
    <source>
        <dbReference type="Proteomes" id="UP000037069"/>
    </source>
</evidence>
<dbReference type="OMA" id="IRKNVCH"/>
<comment type="subcellular location">
    <subcellularLocation>
        <location evidence="1">Secreted</location>
    </subcellularLocation>
</comment>
<gene>
    <name evidence="10" type="ORF">FF38_14086</name>
</gene>
<dbReference type="InterPro" id="IPR029058">
    <property type="entry name" value="AB_hydrolase_fold"/>
</dbReference>
<dbReference type="InterPro" id="IPR019819">
    <property type="entry name" value="Carboxylesterase_B_CS"/>
</dbReference>
<keyword evidence="4" id="KW-0964">Secreted</keyword>
<name>A0A0L0BM88_LUCCU</name>
<evidence type="ECO:0000256" key="8">
    <source>
        <dbReference type="ARBA" id="ARBA00039155"/>
    </source>
</evidence>
<dbReference type="Gene3D" id="3.40.50.1820">
    <property type="entry name" value="alpha/beta hydrolase"/>
    <property type="match status" value="1"/>
</dbReference>
<evidence type="ECO:0000256" key="5">
    <source>
        <dbReference type="ARBA" id="ARBA00022801"/>
    </source>
</evidence>
<keyword evidence="7" id="KW-0325">Glycoprotein</keyword>
<proteinExistence type="inferred from homology"/>
<dbReference type="STRING" id="7375.A0A0L0BM88"/>
<evidence type="ECO:0000256" key="4">
    <source>
        <dbReference type="ARBA" id="ARBA00022525"/>
    </source>
</evidence>
<comment type="similarity">
    <text evidence="2">Belongs to the type-B carboxylesterase/lipase family.</text>
</comment>
<comment type="caution">
    <text evidence="10">The sequence shown here is derived from an EMBL/GenBank/DDBJ whole genome shotgun (WGS) entry which is preliminary data.</text>
</comment>
<dbReference type="InterPro" id="IPR002018">
    <property type="entry name" value="CarbesteraseB"/>
</dbReference>
<dbReference type="ESTHER" id="luccu-a0a0l0bm88">
    <property type="family name" value="Juvenile_hormone_esterase"/>
</dbReference>
<dbReference type="PANTHER" id="PTHR43142:SF1">
    <property type="entry name" value="CARBOXYLIC ESTER HYDROLASE"/>
    <property type="match status" value="1"/>
</dbReference>
<feature type="domain" description="Carboxylesterase type B" evidence="9">
    <location>
        <begin position="70"/>
        <end position="564"/>
    </location>
</feature>
<evidence type="ECO:0000256" key="3">
    <source>
        <dbReference type="ARBA" id="ARBA00022487"/>
    </source>
</evidence>